<dbReference type="Proteomes" id="UP000006039">
    <property type="component" value="Unassembled WGS sequence"/>
</dbReference>
<reference evidence="1" key="3">
    <citation type="submission" date="2010-09" db="EMBL/GenBank/DDBJ databases">
        <title>Annotation of Gaeumannomyces graminis var. tritici R3-111a-1.</title>
        <authorList>
            <consortium name="The Broad Institute Genome Sequencing Platform"/>
            <person name="Ma L.-J."/>
            <person name="Dead R."/>
            <person name="Young S.K."/>
            <person name="Zeng Q."/>
            <person name="Gargeya S."/>
            <person name="Fitzgerald M."/>
            <person name="Haas B."/>
            <person name="Abouelleil A."/>
            <person name="Alvarado L."/>
            <person name="Arachchi H.M."/>
            <person name="Berlin A."/>
            <person name="Brown A."/>
            <person name="Chapman S.B."/>
            <person name="Chen Z."/>
            <person name="Dunbar C."/>
            <person name="Freedman E."/>
            <person name="Gearin G."/>
            <person name="Gellesch M."/>
            <person name="Goldberg J."/>
            <person name="Griggs A."/>
            <person name="Gujja S."/>
            <person name="Heiman D."/>
            <person name="Howarth C."/>
            <person name="Larson L."/>
            <person name="Lui A."/>
            <person name="MacDonald P.J.P."/>
            <person name="Mehta T."/>
            <person name="Montmayeur A."/>
            <person name="Murphy C."/>
            <person name="Neiman D."/>
            <person name="Pearson M."/>
            <person name="Priest M."/>
            <person name="Roberts A."/>
            <person name="Saif S."/>
            <person name="Shea T."/>
            <person name="Shenoy N."/>
            <person name="Sisk P."/>
            <person name="Stolte C."/>
            <person name="Sykes S."/>
            <person name="Yandava C."/>
            <person name="Wortman J."/>
            <person name="Nusbaum C."/>
            <person name="Birren B."/>
        </authorList>
    </citation>
    <scope>NUCLEOTIDE SEQUENCE</scope>
    <source>
        <strain evidence="1">R3-111a-1</strain>
    </source>
</reference>
<reference evidence="2" key="4">
    <citation type="journal article" date="2015" name="G3 (Bethesda)">
        <title>Genome sequences of three phytopathogenic species of the Magnaporthaceae family of fungi.</title>
        <authorList>
            <person name="Okagaki L.H."/>
            <person name="Nunes C.C."/>
            <person name="Sailsbery J."/>
            <person name="Clay B."/>
            <person name="Brown D."/>
            <person name="John T."/>
            <person name="Oh Y."/>
            <person name="Young N."/>
            <person name="Fitzgerald M."/>
            <person name="Haas B.J."/>
            <person name="Zeng Q."/>
            <person name="Young S."/>
            <person name="Adiconis X."/>
            <person name="Fan L."/>
            <person name="Levin J.Z."/>
            <person name="Mitchell T.K."/>
            <person name="Okubara P.A."/>
            <person name="Farman M.L."/>
            <person name="Kohn L.M."/>
            <person name="Birren B."/>
            <person name="Ma L.-J."/>
            <person name="Dean R.A."/>
        </authorList>
    </citation>
    <scope>NUCLEOTIDE SEQUENCE</scope>
    <source>
        <strain evidence="2">R3-111a-1</strain>
    </source>
</reference>
<sequence>MGPPMVHAVETKDGAIVPHGETAEGSGLISIMVRQMDGSSGPRHWKSKVKAAQTLEVLKVGSSYFPASAESGLVNI</sequence>
<gene>
    <name evidence="2" type="primary">20348099</name>
    <name evidence="1" type="ORF">GGTG_07641</name>
</gene>
<reference evidence="2" key="5">
    <citation type="submission" date="2018-04" db="UniProtKB">
        <authorList>
            <consortium name="EnsemblFungi"/>
        </authorList>
    </citation>
    <scope>IDENTIFICATION</scope>
    <source>
        <strain evidence="2">R3-111a-1</strain>
    </source>
</reference>
<evidence type="ECO:0000313" key="2">
    <source>
        <dbReference type="EnsemblFungi" id="EJT73785"/>
    </source>
</evidence>
<dbReference type="EnsemblFungi" id="EJT73785">
    <property type="protein sequence ID" value="EJT73785"/>
    <property type="gene ID" value="GGTG_07641"/>
</dbReference>
<dbReference type="AlphaFoldDB" id="J3P293"/>
<protein>
    <submittedName>
        <fullName evidence="1 2">Uncharacterized protein</fullName>
    </submittedName>
</protein>
<dbReference type="HOGENOM" id="CLU_2654631_0_0_1"/>
<keyword evidence="3" id="KW-1185">Reference proteome</keyword>
<dbReference type="VEuPathDB" id="FungiDB:GGTG_07641"/>
<dbReference type="GeneID" id="20348099"/>
<dbReference type="EMBL" id="GL385398">
    <property type="protein sequence ID" value="EJT73785.1"/>
    <property type="molecule type" value="Genomic_DNA"/>
</dbReference>
<reference evidence="1" key="2">
    <citation type="submission" date="2010-07" db="EMBL/GenBank/DDBJ databases">
        <authorList>
            <consortium name="The Broad Institute Genome Sequencing Platform"/>
            <consortium name="Broad Institute Genome Sequencing Center for Infectious Disease"/>
            <person name="Ma L.-J."/>
            <person name="Dead R."/>
            <person name="Young S."/>
            <person name="Zeng Q."/>
            <person name="Koehrsen M."/>
            <person name="Alvarado L."/>
            <person name="Berlin A."/>
            <person name="Chapman S.B."/>
            <person name="Chen Z."/>
            <person name="Freedman E."/>
            <person name="Gellesch M."/>
            <person name="Goldberg J."/>
            <person name="Griggs A."/>
            <person name="Gujja S."/>
            <person name="Heilman E.R."/>
            <person name="Heiman D."/>
            <person name="Hepburn T."/>
            <person name="Howarth C."/>
            <person name="Jen D."/>
            <person name="Larson L."/>
            <person name="Mehta T."/>
            <person name="Neiman D."/>
            <person name="Pearson M."/>
            <person name="Roberts A."/>
            <person name="Saif S."/>
            <person name="Shea T."/>
            <person name="Shenoy N."/>
            <person name="Sisk P."/>
            <person name="Stolte C."/>
            <person name="Sykes S."/>
            <person name="Walk T."/>
            <person name="White J."/>
            <person name="Yandava C."/>
            <person name="Haas B."/>
            <person name="Nusbaum C."/>
            <person name="Birren B."/>
        </authorList>
    </citation>
    <scope>NUCLEOTIDE SEQUENCE</scope>
    <source>
        <strain evidence="1">R3-111a-1</strain>
    </source>
</reference>
<accession>J3P293</accession>
<evidence type="ECO:0000313" key="1">
    <source>
        <dbReference type="EMBL" id="EJT73785.1"/>
    </source>
</evidence>
<proteinExistence type="predicted"/>
<organism evidence="1">
    <name type="scientific">Gaeumannomyces tritici (strain R3-111a-1)</name>
    <name type="common">Wheat and barley take-all root rot fungus</name>
    <name type="synonym">Gaeumannomyces graminis var. tritici</name>
    <dbReference type="NCBI Taxonomy" id="644352"/>
    <lineage>
        <taxon>Eukaryota</taxon>
        <taxon>Fungi</taxon>
        <taxon>Dikarya</taxon>
        <taxon>Ascomycota</taxon>
        <taxon>Pezizomycotina</taxon>
        <taxon>Sordariomycetes</taxon>
        <taxon>Sordariomycetidae</taxon>
        <taxon>Magnaporthales</taxon>
        <taxon>Magnaporthaceae</taxon>
        <taxon>Gaeumannomyces</taxon>
    </lineage>
</organism>
<name>J3P293_GAET3</name>
<evidence type="ECO:0000313" key="3">
    <source>
        <dbReference type="Proteomes" id="UP000006039"/>
    </source>
</evidence>
<reference evidence="3" key="1">
    <citation type="submission" date="2010-07" db="EMBL/GenBank/DDBJ databases">
        <title>The genome sequence of Gaeumannomyces graminis var. tritici strain R3-111a-1.</title>
        <authorList>
            <consortium name="The Broad Institute Genome Sequencing Platform"/>
            <person name="Ma L.-J."/>
            <person name="Dead R."/>
            <person name="Young S."/>
            <person name="Zeng Q."/>
            <person name="Koehrsen M."/>
            <person name="Alvarado L."/>
            <person name="Berlin A."/>
            <person name="Chapman S.B."/>
            <person name="Chen Z."/>
            <person name="Freedman E."/>
            <person name="Gellesch M."/>
            <person name="Goldberg J."/>
            <person name="Griggs A."/>
            <person name="Gujja S."/>
            <person name="Heilman E.R."/>
            <person name="Heiman D."/>
            <person name="Hepburn T."/>
            <person name="Howarth C."/>
            <person name="Jen D."/>
            <person name="Larson L."/>
            <person name="Mehta T."/>
            <person name="Neiman D."/>
            <person name="Pearson M."/>
            <person name="Roberts A."/>
            <person name="Saif S."/>
            <person name="Shea T."/>
            <person name="Shenoy N."/>
            <person name="Sisk P."/>
            <person name="Stolte C."/>
            <person name="Sykes S."/>
            <person name="Walk T."/>
            <person name="White J."/>
            <person name="Yandava C."/>
            <person name="Haas B."/>
            <person name="Nusbaum C."/>
            <person name="Birren B."/>
        </authorList>
    </citation>
    <scope>NUCLEOTIDE SEQUENCE [LARGE SCALE GENOMIC DNA]</scope>
    <source>
        <strain evidence="3">R3-111a-1</strain>
    </source>
</reference>
<dbReference type="RefSeq" id="XP_009223729.1">
    <property type="nucleotide sequence ID" value="XM_009225465.1"/>
</dbReference>